<name>A0AAE1F185_PETCI</name>
<dbReference type="Proteomes" id="UP001286313">
    <property type="component" value="Unassembled WGS sequence"/>
</dbReference>
<gene>
    <name evidence="2" type="ORF">Pcinc_028830</name>
</gene>
<proteinExistence type="predicted"/>
<keyword evidence="3" id="KW-1185">Reference proteome</keyword>
<sequence length="74" mass="8403">MKDESRLRMAWSHSLQEGGQVDEDAGIKAQPTIDQFTKLVHRQTQTLLSYTHDPLHTQPSIIVLNTTFLPYPLG</sequence>
<protein>
    <submittedName>
        <fullName evidence="2">Uncharacterized protein</fullName>
    </submittedName>
</protein>
<evidence type="ECO:0000313" key="3">
    <source>
        <dbReference type="Proteomes" id="UP001286313"/>
    </source>
</evidence>
<evidence type="ECO:0000256" key="1">
    <source>
        <dbReference type="SAM" id="MobiDB-lite"/>
    </source>
</evidence>
<organism evidence="2 3">
    <name type="scientific">Petrolisthes cinctipes</name>
    <name type="common">Flat porcelain crab</name>
    <dbReference type="NCBI Taxonomy" id="88211"/>
    <lineage>
        <taxon>Eukaryota</taxon>
        <taxon>Metazoa</taxon>
        <taxon>Ecdysozoa</taxon>
        <taxon>Arthropoda</taxon>
        <taxon>Crustacea</taxon>
        <taxon>Multicrustacea</taxon>
        <taxon>Malacostraca</taxon>
        <taxon>Eumalacostraca</taxon>
        <taxon>Eucarida</taxon>
        <taxon>Decapoda</taxon>
        <taxon>Pleocyemata</taxon>
        <taxon>Anomura</taxon>
        <taxon>Galatheoidea</taxon>
        <taxon>Porcellanidae</taxon>
        <taxon>Petrolisthes</taxon>
    </lineage>
</organism>
<feature type="region of interest" description="Disordered" evidence="1">
    <location>
        <begin position="1"/>
        <end position="26"/>
    </location>
</feature>
<dbReference type="AlphaFoldDB" id="A0AAE1F185"/>
<comment type="caution">
    <text evidence="2">The sequence shown here is derived from an EMBL/GenBank/DDBJ whole genome shotgun (WGS) entry which is preliminary data.</text>
</comment>
<accession>A0AAE1F185</accession>
<evidence type="ECO:0000313" key="2">
    <source>
        <dbReference type="EMBL" id="KAK3865574.1"/>
    </source>
</evidence>
<reference evidence="2" key="1">
    <citation type="submission" date="2023-10" db="EMBL/GenBank/DDBJ databases">
        <title>Genome assemblies of two species of porcelain crab, Petrolisthes cinctipes and Petrolisthes manimaculis (Anomura: Porcellanidae).</title>
        <authorList>
            <person name="Angst P."/>
        </authorList>
    </citation>
    <scope>NUCLEOTIDE SEQUENCE</scope>
    <source>
        <strain evidence="2">PB745_01</strain>
        <tissue evidence="2">Gill</tissue>
    </source>
</reference>
<dbReference type="EMBL" id="JAWQEG010003560">
    <property type="protein sequence ID" value="KAK3865574.1"/>
    <property type="molecule type" value="Genomic_DNA"/>
</dbReference>